<proteinExistence type="predicted"/>
<feature type="domain" description="N-acetyltransferase" evidence="1">
    <location>
        <begin position="1"/>
        <end position="144"/>
    </location>
</feature>
<dbReference type="InterPro" id="IPR016181">
    <property type="entry name" value="Acyl_CoA_acyltransferase"/>
</dbReference>
<name>A0A7X0IZI7_9SPHI</name>
<dbReference type="GO" id="GO:0016747">
    <property type="term" value="F:acyltransferase activity, transferring groups other than amino-acyl groups"/>
    <property type="evidence" value="ECO:0007669"/>
    <property type="project" value="InterPro"/>
</dbReference>
<evidence type="ECO:0000313" key="2">
    <source>
        <dbReference type="EMBL" id="MBB6498068.1"/>
    </source>
</evidence>
<dbReference type="Proteomes" id="UP000521017">
    <property type="component" value="Unassembled WGS sequence"/>
</dbReference>
<dbReference type="CDD" id="cd04301">
    <property type="entry name" value="NAT_SF"/>
    <property type="match status" value="1"/>
</dbReference>
<dbReference type="SUPFAM" id="SSF55729">
    <property type="entry name" value="Acyl-CoA N-acyltransferases (Nat)"/>
    <property type="match status" value="1"/>
</dbReference>
<organism evidence="2 3">
    <name type="scientific">Pedobacter cryoconitis</name>
    <dbReference type="NCBI Taxonomy" id="188932"/>
    <lineage>
        <taxon>Bacteria</taxon>
        <taxon>Pseudomonadati</taxon>
        <taxon>Bacteroidota</taxon>
        <taxon>Sphingobacteriia</taxon>
        <taxon>Sphingobacteriales</taxon>
        <taxon>Sphingobacteriaceae</taxon>
        <taxon>Pedobacter</taxon>
    </lineage>
</organism>
<reference evidence="2 3" key="1">
    <citation type="submission" date="2020-08" db="EMBL/GenBank/DDBJ databases">
        <title>Genomic Encyclopedia of Type Strains, Phase IV (KMG-V): Genome sequencing to study the core and pangenomes of soil and plant-associated prokaryotes.</title>
        <authorList>
            <person name="Whitman W."/>
        </authorList>
    </citation>
    <scope>NUCLEOTIDE SEQUENCE [LARGE SCALE GENOMIC DNA]</scope>
    <source>
        <strain evidence="2 3">M2T3</strain>
    </source>
</reference>
<comment type="caution">
    <text evidence="2">The sequence shown here is derived from an EMBL/GenBank/DDBJ whole genome shotgun (WGS) entry which is preliminary data.</text>
</comment>
<evidence type="ECO:0000259" key="1">
    <source>
        <dbReference type="PROSITE" id="PS51186"/>
    </source>
</evidence>
<evidence type="ECO:0000313" key="3">
    <source>
        <dbReference type="Proteomes" id="UP000521017"/>
    </source>
</evidence>
<protein>
    <submittedName>
        <fullName evidence="2">GNAT superfamily N-acetyltransferase</fullName>
    </submittedName>
</protein>
<keyword evidence="2" id="KW-0808">Transferase</keyword>
<dbReference type="Gene3D" id="3.40.630.30">
    <property type="match status" value="1"/>
</dbReference>
<accession>A0A7X0IZI7</accession>
<dbReference type="RefSeq" id="WP_184621844.1">
    <property type="nucleotide sequence ID" value="NZ_JACHCC010000001.1"/>
</dbReference>
<dbReference type="AlphaFoldDB" id="A0A7X0IZI7"/>
<dbReference type="EMBL" id="JACHCC010000001">
    <property type="protein sequence ID" value="MBB6498068.1"/>
    <property type="molecule type" value="Genomic_DNA"/>
</dbReference>
<dbReference type="Pfam" id="PF00583">
    <property type="entry name" value="Acetyltransf_1"/>
    <property type="match status" value="1"/>
</dbReference>
<sequence>MHFRILETEDAADINRLSGQLGYSSSLSETETRIKDMIAHTDHCAFVAITEETIIGWIHGFYALRLESLPFVEIGGLVVDENYRNLQTGKKLIELVKEWAIAKKVGKLRVRCQTKRTGSHQFYLKAGFIQTKEQKIFDMDMISY</sequence>
<gene>
    <name evidence="2" type="ORF">HDF25_000192</name>
</gene>
<dbReference type="PROSITE" id="PS51186">
    <property type="entry name" value="GNAT"/>
    <property type="match status" value="1"/>
</dbReference>
<dbReference type="InterPro" id="IPR000182">
    <property type="entry name" value="GNAT_dom"/>
</dbReference>